<reference evidence="1" key="1">
    <citation type="submission" date="2018-05" db="EMBL/GenBank/DDBJ databases">
        <authorList>
            <person name="Lanie J.A."/>
            <person name="Ng W.-L."/>
            <person name="Kazmierczak K.M."/>
            <person name="Andrzejewski T.M."/>
            <person name="Davidsen T.M."/>
            <person name="Wayne K.J."/>
            <person name="Tettelin H."/>
            <person name="Glass J.I."/>
            <person name="Rusch D."/>
            <person name="Podicherti R."/>
            <person name="Tsui H.-C.T."/>
            <person name="Winkler M.E."/>
        </authorList>
    </citation>
    <scope>NUCLEOTIDE SEQUENCE</scope>
</reference>
<name>A0A381YSZ4_9ZZZZ</name>
<dbReference type="AlphaFoldDB" id="A0A381YSZ4"/>
<organism evidence="1">
    <name type="scientific">marine metagenome</name>
    <dbReference type="NCBI Taxonomy" id="408172"/>
    <lineage>
        <taxon>unclassified sequences</taxon>
        <taxon>metagenomes</taxon>
        <taxon>ecological metagenomes</taxon>
    </lineage>
</organism>
<evidence type="ECO:0000313" key="1">
    <source>
        <dbReference type="EMBL" id="SVA80064.1"/>
    </source>
</evidence>
<protein>
    <submittedName>
        <fullName evidence="1">Uncharacterized protein</fullName>
    </submittedName>
</protein>
<proteinExistence type="predicted"/>
<accession>A0A381YSZ4</accession>
<dbReference type="EMBL" id="UINC01018971">
    <property type="protein sequence ID" value="SVA80064.1"/>
    <property type="molecule type" value="Genomic_DNA"/>
</dbReference>
<gene>
    <name evidence="1" type="ORF">METZ01_LOCUS132918</name>
</gene>
<sequence>MTTAQQLVQMQHYWDNLSHLASDEIKKKNMNMRFGIFDIKLDGNKIVSFDCCRN</sequence>